<dbReference type="PANTHER" id="PTHR13068">
    <property type="entry name" value="CGI-12 PROTEIN-RELATED"/>
    <property type="match status" value="1"/>
</dbReference>
<name>A0ABC8WPK1_9POAL</name>
<keyword evidence="5" id="KW-1185">Reference proteome</keyword>
<keyword evidence="2" id="KW-0804">Transcription</keyword>
<evidence type="ECO:0000313" key="4">
    <source>
        <dbReference type="EMBL" id="CAL4913101.1"/>
    </source>
</evidence>
<organism evidence="4 5">
    <name type="scientific">Urochloa decumbens</name>
    <dbReference type="NCBI Taxonomy" id="240449"/>
    <lineage>
        <taxon>Eukaryota</taxon>
        <taxon>Viridiplantae</taxon>
        <taxon>Streptophyta</taxon>
        <taxon>Embryophyta</taxon>
        <taxon>Tracheophyta</taxon>
        <taxon>Spermatophyta</taxon>
        <taxon>Magnoliopsida</taxon>
        <taxon>Liliopsida</taxon>
        <taxon>Poales</taxon>
        <taxon>Poaceae</taxon>
        <taxon>PACMAD clade</taxon>
        <taxon>Panicoideae</taxon>
        <taxon>Panicodae</taxon>
        <taxon>Paniceae</taxon>
        <taxon>Melinidinae</taxon>
        <taxon>Urochloa</taxon>
    </lineage>
</organism>
<dbReference type="Gene3D" id="1.25.70.10">
    <property type="entry name" value="Transcription termination factor 3, mitochondrial"/>
    <property type="match status" value="1"/>
</dbReference>
<dbReference type="Pfam" id="PF02536">
    <property type="entry name" value="mTERF"/>
    <property type="match status" value="1"/>
</dbReference>
<keyword evidence="2" id="KW-0806">Transcription termination</keyword>
<reference evidence="4 5" key="2">
    <citation type="submission" date="2024-10" db="EMBL/GenBank/DDBJ databases">
        <authorList>
            <person name="Ryan C."/>
        </authorList>
    </citation>
    <scope>NUCLEOTIDE SEQUENCE [LARGE SCALE GENOMIC DNA]</scope>
</reference>
<dbReference type="AlphaFoldDB" id="A0ABC8WPK1"/>
<dbReference type="Proteomes" id="UP001497457">
    <property type="component" value="Chromosome 13rd"/>
</dbReference>
<proteinExistence type="inferred from homology"/>
<dbReference type="InterPro" id="IPR038538">
    <property type="entry name" value="MTERF_sf"/>
</dbReference>
<accession>A0ABC8WPK1</accession>
<sequence>MFASICRRRLLRFRQIPSSAAAAGTDLSRRPNPIDALLSNGYCSAALAGAPQPEPCPATVSYLVSCGLSPAAAAAAASKLRIRSTDKADAVRALLRSYGFTDADIAEMVRRTPVLLILDPDRILRPKLDLFASLGVSPRRLSTTPHLILCSLDNHLVPCIQFLRGVLGTDSHIRDAISRAPRGLLASLEKNMRPTVATLRRLGLPDQSISKLIAVEMCVFMFSPDRISQIFEDLKSFDLSVTGTGFAHGFRVLCRLSRENWLRKLALYRSFGVSEGDLLKAFKKHPTMVLLSEEIIMRKLRFYLDELKLELSDVMGQPVIMGYSLEKSIIPRCAVLSVLMREGKIEPNIKLITALLGSTKKFSDKYVLRFAHNVPDVVKAYEGKIKFEGFKDRGVLAPVKP</sequence>
<evidence type="ECO:0000256" key="1">
    <source>
        <dbReference type="ARBA" id="ARBA00007692"/>
    </source>
</evidence>
<evidence type="ECO:0000256" key="3">
    <source>
        <dbReference type="ARBA" id="ARBA00022946"/>
    </source>
</evidence>
<evidence type="ECO:0000313" key="5">
    <source>
        <dbReference type="Proteomes" id="UP001497457"/>
    </source>
</evidence>
<dbReference type="GO" id="GO:0006353">
    <property type="term" value="P:DNA-templated transcription termination"/>
    <property type="evidence" value="ECO:0007669"/>
    <property type="project" value="UniProtKB-KW"/>
</dbReference>
<keyword evidence="3" id="KW-0809">Transit peptide</keyword>
<dbReference type="SMART" id="SM00733">
    <property type="entry name" value="Mterf"/>
    <property type="match status" value="6"/>
</dbReference>
<protein>
    <submittedName>
        <fullName evidence="4">Uncharacterized protein</fullName>
    </submittedName>
</protein>
<dbReference type="PANTHER" id="PTHR13068:SF181">
    <property type="entry name" value="MTERF TRANSCRIPTION FACTOR"/>
    <property type="match status" value="1"/>
</dbReference>
<dbReference type="FunFam" id="1.25.70.10:FF:000001">
    <property type="entry name" value="Mitochondrial transcription termination factor-like"/>
    <property type="match status" value="1"/>
</dbReference>
<dbReference type="InterPro" id="IPR003690">
    <property type="entry name" value="MTERF"/>
</dbReference>
<comment type="similarity">
    <text evidence="1">Belongs to the mTERF family.</text>
</comment>
<reference evidence="5" key="1">
    <citation type="submission" date="2024-06" db="EMBL/GenBank/DDBJ databases">
        <authorList>
            <person name="Ryan C."/>
        </authorList>
    </citation>
    <scope>NUCLEOTIDE SEQUENCE [LARGE SCALE GENOMIC DNA]</scope>
</reference>
<evidence type="ECO:0000256" key="2">
    <source>
        <dbReference type="ARBA" id="ARBA00022472"/>
    </source>
</evidence>
<gene>
    <name evidence="4" type="ORF">URODEC1_LOCUS16015</name>
</gene>
<dbReference type="EMBL" id="OZ075123">
    <property type="protein sequence ID" value="CAL4913101.1"/>
    <property type="molecule type" value="Genomic_DNA"/>
</dbReference>
<keyword evidence="2" id="KW-0805">Transcription regulation</keyword>